<dbReference type="GeneID" id="69007927"/>
<feature type="compositionally biased region" description="Low complexity" evidence="1">
    <location>
        <begin position="337"/>
        <end position="359"/>
    </location>
</feature>
<protein>
    <submittedName>
        <fullName evidence="2">Uncharacterized protein</fullName>
    </submittedName>
</protein>
<feature type="compositionally biased region" description="Low complexity" evidence="1">
    <location>
        <begin position="399"/>
        <end position="408"/>
    </location>
</feature>
<evidence type="ECO:0000313" key="3">
    <source>
        <dbReference type="Proteomes" id="UP000613401"/>
    </source>
</evidence>
<dbReference type="AlphaFoldDB" id="A0A8H4CIP6"/>
<reference evidence="2" key="1">
    <citation type="journal article" date="2020" name="Phytopathology">
        <title>Genome sequence and comparative analysis of Colletotrichum gloeosporioides isolated from Liriodendron leaves.</title>
        <authorList>
            <person name="Fu F.F."/>
            <person name="Hao Z."/>
            <person name="Wang P."/>
            <person name="Lu Y."/>
            <person name="Xue L.J."/>
            <person name="Wei G."/>
            <person name="Tian Y."/>
            <person name="Baishi H."/>
            <person name="Xu H."/>
            <person name="Shi J."/>
            <person name="Cheng T."/>
            <person name="Wang G."/>
            <person name="Yi Y."/>
            <person name="Chen J."/>
        </authorList>
    </citation>
    <scope>NUCLEOTIDE SEQUENCE</scope>
    <source>
        <strain evidence="2">Lc1</strain>
    </source>
</reference>
<keyword evidence="3" id="KW-1185">Reference proteome</keyword>
<feature type="compositionally biased region" description="Low complexity" evidence="1">
    <location>
        <begin position="369"/>
        <end position="386"/>
    </location>
</feature>
<evidence type="ECO:0000256" key="1">
    <source>
        <dbReference type="SAM" id="MobiDB-lite"/>
    </source>
</evidence>
<dbReference type="EMBL" id="WVTB01000050">
    <property type="protein sequence ID" value="KAF3804402.1"/>
    <property type="molecule type" value="Genomic_DNA"/>
</dbReference>
<sequence>MSDFRYLPFPLPADATLTLTTTITRDPSTPIPTATTSPSISTNSLRDPSQTLSITTITLRVTDAPSNSSSIILSTIAASPSSTLIPTPTPSGPAHKPAVRGDITPTFYILALVPILVMILCAYESYTHRKIDAKQKNITTTTRAAAPRNHPNGDIELQDLSTAPAAPLRQYWWFEDDTVTNQVSTDTDDRGVPYNSLCHPPPPLPLPSLWTASWWPYSRGSGQGRPHGTLPGWGRRHTFSECGSYPSTFDPSRPRLGLKFEPLTQEARRRARDGGEGGGGEVYSRRLIVGRDADGATDTAPAAAETNLVPSRPSTPDWAAGIPSYYNNGRSPTLNYSSSVSSCSSTSVTDKGKAKASSSSGGGNRDEAAAAAVATSTGQPTTTAATSRRPRNVAAGEGSSSSTDVSQSADAPKNLPPRCDTCKAWPLIEWPRLCTSCGQVV</sequence>
<comment type="caution">
    <text evidence="2">The sequence shown here is derived from an EMBL/GenBank/DDBJ whole genome shotgun (WGS) entry which is preliminary data.</text>
</comment>
<dbReference type="Proteomes" id="UP000613401">
    <property type="component" value="Unassembled WGS sequence"/>
</dbReference>
<feature type="compositionally biased region" description="Basic and acidic residues" evidence="1">
    <location>
        <begin position="266"/>
        <end position="275"/>
    </location>
</feature>
<feature type="region of interest" description="Disordered" evidence="1">
    <location>
        <begin position="336"/>
        <end position="416"/>
    </location>
</feature>
<proteinExistence type="predicted"/>
<feature type="compositionally biased region" description="Low complexity" evidence="1">
    <location>
        <begin position="296"/>
        <end position="306"/>
    </location>
</feature>
<feature type="region of interest" description="Disordered" evidence="1">
    <location>
        <begin position="266"/>
        <end position="318"/>
    </location>
</feature>
<feature type="compositionally biased region" description="Low complexity" evidence="1">
    <location>
        <begin position="24"/>
        <end position="42"/>
    </location>
</feature>
<evidence type="ECO:0000313" key="2">
    <source>
        <dbReference type="EMBL" id="KAF3804402.1"/>
    </source>
</evidence>
<reference evidence="2" key="2">
    <citation type="submission" date="2020-03" db="EMBL/GenBank/DDBJ databases">
        <authorList>
            <person name="Fu F.-F."/>
            <person name="Chen J."/>
        </authorList>
    </citation>
    <scope>NUCLEOTIDE SEQUENCE</scope>
    <source>
        <strain evidence="2">Lc1</strain>
    </source>
</reference>
<name>A0A8H4CIP6_COLGL</name>
<dbReference type="RefSeq" id="XP_045263561.1">
    <property type="nucleotide sequence ID" value="XM_045400888.1"/>
</dbReference>
<gene>
    <name evidence="2" type="ORF">GCG54_00000755</name>
</gene>
<feature type="region of interest" description="Disordered" evidence="1">
    <location>
        <begin position="24"/>
        <end position="46"/>
    </location>
</feature>
<accession>A0A8H4CIP6</accession>
<organism evidence="2 3">
    <name type="scientific">Colletotrichum gloeosporioides</name>
    <name type="common">Anthracnose fungus</name>
    <name type="synonym">Glomerella cingulata</name>
    <dbReference type="NCBI Taxonomy" id="474922"/>
    <lineage>
        <taxon>Eukaryota</taxon>
        <taxon>Fungi</taxon>
        <taxon>Dikarya</taxon>
        <taxon>Ascomycota</taxon>
        <taxon>Pezizomycotina</taxon>
        <taxon>Sordariomycetes</taxon>
        <taxon>Hypocreomycetidae</taxon>
        <taxon>Glomerellales</taxon>
        <taxon>Glomerellaceae</taxon>
        <taxon>Colletotrichum</taxon>
        <taxon>Colletotrichum gloeosporioides species complex</taxon>
    </lineage>
</organism>